<feature type="region of interest" description="Disordered" evidence="1">
    <location>
        <begin position="1"/>
        <end position="75"/>
    </location>
</feature>
<organism evidence="2 3">
    <name type="scientific">Streptomyces longispororuber</name>
    <dbReference type="NCBI Taxonomy" id="68230"/>
    <lineage>
        <taxon>Bacteria</taxon>
        <taxon>Bacillati</taxon>
        <taxon>Actinomycetota</taxon>
        <taxon>Actinomycetes</taxon>
        <taxon>Kitasatosporales</taxon>
        <taxon>Streptomycetaceae</taxon>
        <taxon>Streptomyces</taxon>
    </lineage>
</organism>
<reference evidence="2" key="1">
    <citation type="journal article" date="2014" name="Int. J. Syst. Evol. Microbiol.">
        <title>Complete genome sequence of Corynebacterium casei LMG S-19264T (=DSM 44701T), isolated from a smear-ripened cheese.</title>
        <authorList>
            <consortium name="US DOE Joint Genome Institute (JGI-PGF)"/>
            <person name="Walter F."/>
            <person name="Albersmeier A."/>
            <person name="Kalinowski J."/>
            <person name="Ruckert C."/>
        </authorList>
    </citation>
    <scope>NUCLEOTIDE SEQUENCE</scope>
    <source>
        <strain evidence="2">JCM 4784</strain>
    </source>
</reference>
<gene>
    <name evidence="2" type="ORF">GCM10018785_63460</name>
</gene>
<dbReference type="AlphaFoldDB" id="A0A919DX02"/>
<proteinExistence type="predicted"/>
<dbReference type="RefSeq" id="WP_190139599.1">
    <property type="nucleotide sequence ID" value="NZ_BNBT01000149.1"/>
</dbReference>
<evidence type="ECO:0000313" key="3">
    <source>
        <dbReference type="Proteomes" id="UP000608024"/>
    </source>
</evidence>
<sequence length="75" mass="7869">MTTDTTTGTAPENLRTAIRADGHTEGHAQGYTQAYTQGYAEAGPATGHGRHRGPVAAHDEEGAPRGRHRKASSES</sequence>
<keyword evidence="3" id="KW-1185">Reference proteome</keyword>
<evidence type="ECO:0000313" key="2">
    <source>
        <dbReference type="EMBL" id="GHE87166.1"/>
    </source>
</evidence>
<protein>
    <submittedName>
        <fullName evidence="2">Uncharacterized protein</fullName>
    </submittedName>
</protein>
<comment type="caution">
    <text evidence="2">The sequence shown here is derived from an EMBL/GenBank/DDBJ whole genome shotgun (WGS) entry which is preliminary data.</text>
</comment>
<feature type="compositionally biased region" description="Basic residues" evidence="1">
    <location>
        <begin position="65"/>
        <end position="75"/>
    </location>
</feature>
<feature type="compositionally biased region" description="Polar residues" evidence="1">
    <location>
        <begin position="1"/>
        <end position="10"/>
    </location>
</feature>
<reference evidence="2" key="2">
    <citation type="submission" date="2020-09" db="EMBL/GenBank/DDBJ databases">
        <authorList>
            <person name="Sun Q."/>
            <person name="Ohkuma M."/>
        </authorList>
    </citation>
    <scope>NUCLEOTIDE SEQUENCE</scope>
    <source>
        <strain evidence="2">JCM 4784</strain>
    </source>
</reference>
<dbReference type="EMBL" id="BNBT01000149">
    <property type="protein sequence ID" value="GHE87166.1"/>
    <property type="molecule type" value="Genomic_DNA"/>
</dbReference>
<accession>A0A919DX02</accession>
<name>A0A919DX02_9ACTN</name>
<evidence type="ECO:0000256" key="1">
    <source>
        <dbReference type="SAM" id="MobiDB-lite"/>
    </source>
</evidence>
<dbReference type="Proteomes" id="UP000608024">
    <property type="component" value="Unassembled WGS sequence"/>
</dbReference>